<proteinExistence type="predicted"/>
<organism evidence="2 3">
    <name type="scientific">Frondihabitans australicus</name>
    <dbReference type="NCBI Taxonomy" id="386892"/>
    <lineage>
        <taxon>Bacteria</taxon>
        <taxon>Bacillati</taxon>
        <taxon>Actinomycetota</taxon>
        <taxon>Actinomycetes</taxon>
        <taxon>Micrococcales</taxon>
        <taxon>Microbacteriaceae</taxon>
        <taxon>Frondihabitans</taxon>
    </lineage>
</organism>
<dbReference type="InterPro" id="IPR016040">
    <property type="entry name" value="NAD(P)-bd_dom"/>
</dbReference>
<dbReference type="Pfam" id="PF13460">
    <property type="entry name" value="NAD_binding_10"/>
    <property type="match status" value="1"/>
</dbReference>
<dbReference type="Gene3D" id="3.40.50.720">
    <property type="entry name" value="NAD(P)-binding Rossmann-like Domain"/>
    <property type="match status" value="1"/>
</dbReference>
<dbReference type="PANTHER" id="PTHR47129">
    <property type="entry name" value="QUINONE OXIDOREDUCTASE 2"/>
    <property type="match status" value="1"/>
</dbReference>
<name>A0A495IKV4_9MICO</name>
<keyword evidence="3" id="KW-1185">Reference proteome</keyword>
<comment type="caution">
    <text evidence="2">The sequence shown here is derived from an EMBL/GenBank/DDBJ whole genome shotgun (WGS) entry which is preliminary data.</text>
</comment>
<evidence type="ECO:0000259" key="1">
    <source>
        <dbReference type="Pfam" id="PF13460"/>
    </source>
</evidence>
<dbReference type="AlphaFoldDB" id="A0A495IKV4"/>
<feature type="domain" description="NAD(P)-binding" evidence="1">
    <location>
        <begin position="26"/>
        <end position="199"/>
    </location>
</feature>
<dbReference type="PANTHER" id="PTHR47129:SF1">
    <property type="entry name" value="NMRA-LIKE DOMAIN-CONTAINING PROTEIN"/>
    <property type="match status" value="1"/>
</dbReference>
<evidence type="ECO:0000313" key="2">
    <source>
        <dbReference type="EMBL" id="RKR75755.1"/>
    </source>
</evidence>
<sequence length="294" mass="31206">MLSATDKPARAWLAERMTTPTIAVTGATGNIGGAVARGLAGAGIAQTLVVRDAGRAPRLEQARVAEAVYGDREATLRALAGCRLLLMVSAAEAPDRLAQHEAFVDAAAEAGVEHIVYTSFVGAAPDAIFTLARDHWATEQRIRDSGMAFTILRDSFYLDFVPELVGDDGVIRGPAGDGRMAAVARADVAAVATAVLQDPKASAGQTYDLTGPAAFSLAEAADTITRLTGRTVTFHDETLDEAYESRQRWNPEPWQADAWVSTYTSIASGELERVSPDVERITGRPPLSLEQLLG</sequence>
<reference evidence="2 3" key="1">
    <citation type="submission" date="2018-10" db="EMBL/GenBank/DDBJ databases">
        <title>Sequencing the genomes of 1000 actinobacteria strains.</title>
        <authorList>
            <person name="Klenk H.-P."/>
        </authorList>
    </citation>
    <scope>NUCLEOTIDE SEQUENCE [LARGE SCALE GENOMIC DNA]</scope>
    <source>
        <strain evidence="2 3">DSM 17894</strain>
    </source>
</reference>
<dbReference type="InterPro" id="IPR052718">
    <property type="entry name" value="NmrA-type_oxidoreductase"/>
</dbReference>
<dbReference type="InterPro" id="IPR036291">
    <property type="entry name" value="NAD(P)-bd_dom_sf"/>
</dbReference>
<gene>
    <name evidence="2" type="ORF">C8E83_2910</name>
</gene>
<dbReference type="Proteomes" id="UP000280008">
    <property type="component" value="Unassembled WGS sequence"/>
</dbReference>
<evidence type="ECO:0000313" key="3">
    <source>
        <dbReference type="Proteomes" id="UP000280008"/>
    </source>
</evidence>
<accession>A0A495IKV4</accession>
<protein>
    <submittedName>
        <fullName evidence="2">Uncharacterized protein YbjT (DUF2867 family)</fullName>
    </submittedName>
</protein>
<dbReference type="EMBL" id="RBKS01000001">
    <property type="protein sequence ID" value="RKR75755.1"/>
    <property type="molecule type" value="Genomic_DNA"/>
</dbReference>
<dbReference type="Gene3D" id="3.90.25.10">
    <property type="entry name" value="UDP-galactose 4-epimerase, domain 1"/>
    <property type="match status" value="1"/>
</dbReference>
<dbReference type="CDD" id="cd05269">
    <property type="entry name" value="TMR_SDR_a"/>
    <property type="match status" value="1"/>
</dbReference>
<dbReference type="SUPFAM" id="SSF51735">
    <property type="entry name" value="NAD(P)-binding Rossmann-fold domains"/>
    <property type="match status" value="1"/>
</dbReference>